<dbReference type="Gene3D" id="3.90.780.10">
    <property type="entry name" value="5'-Nucleotidase, C-terminal domain"/>
    <property type="match status" value="1"/>
</dbReference>
<keyword evidence="2" id="KW-0547">Nucleotide-binding</keyword>
<dbReference type="InterPro" id="IPR006179">
    <property type="entry name" value="5_nucleotidase/apyrase"/>
</dbReference>
<dbReference type="PANTHER" id="PTHR11575:SF23">
    <property type="entry name" value="5-NUCLEOTIDASE FAMILY PROTEIN"/>
    <property type="match status" value="1"/>
</dbReference>
<dbReference type="SUPFAM" id="SSF55816">
    <property type="entry name" value="5'-nucleotidase (syn. UDP-sugar hydrolase), C-terminal domain"/>
    <property type="match status" value="1"/>
</dbReference>
<comment type="caution">
    <text evidence="5">The sequence shown here is derived from an EMBL/GenBank/DDBJ whole genome shotgun (WGS) entry which is preliminary data.</text>
</comment>
<dbReference type="PRINTS" id="PR01607">
    <property type="entry name" value="APYRASEFAMLY"/>
</dbReference>
<proteinExistence type="inferred from homology"/>
<evidence type="ECO:0000259" key="4">
    <source>
        <dbReference type="Pfam" id="PF02872"/>
    </source>
</evidence>
<dbReference type="InterPro" id="IPR036907">
    <property type="entry name" value="5'-Nucleotdase_C_sf"/>
</dbReference>
<protein>
    <submittedName>
        <fullName evidence="5">Multifunctional 2',3'-cyclic-nucleotide 2'-phosphodiesterase/5'-nucleotidase/3'-nucleotidase</fullName>
    </submittedName>
</protein>
<dbReference type="PIRSF" id="PIRSF036361">
    <property type="entry name" value="YunD"/>
    <property type="match status" value="1"/>
</dbReference>
<dbReference type="CDD" id="cd00845">
    <property type="entry name" value="MPP_UshA_N_like"/>
    <property type="match status" value="1"/>
</dbReference>
<sequence>MTERITILHTNDIHSHFENWPRIRRFLTQRRQSLSQQANSAVITVDLGDAVDRVHPLTEVTNGKANVELLNQIHYDAVTIGNNEGLTNTHEQLDELYADANFDVILANILDQRTNQIPGWAKPFKIITTPKKTRVLIIGLTAPYELTYPILGWQPLPPEQVLPKLLAENKDHYDIAVLLSHLGHDVDRRLARQFPQLDIIIGSHTHHLLAKGERVNHSLLAAAEKWGHYVGEITIDLDAAHHIVADQATVVKTATLPAEKTDQAEIDEYAQHGEHLLARNKLARLKMPMTTHLVGHSRLVDEGLRAIMEKADTQAGILNSGLFLRNLPTGIVDRNQLHQMLPHAMHVMRVTLDGYNLWRLIKEMEKNDHFLIKFPQKGMGFRGKYFGELHFSGLRYDNQAGQLFFREELVSPINTYQIAMPDHYLFIPFFPTLDIIGKNEILYDQNLRDVFGDYLAKHYPLNS</sequence>
<dbReference type="InterPro" id="IPR006146">
    <property type="entry name" value="5'-Nucleotdase_CS"/>
</dbReference>
<keyword evidence="2" id="KW-0378">Hydrolase</keyword>
<dbReference type="SUPFAM" id="SSF56300">
    <property type="entry name" value="Metallo-dependent phosphatases"/>
    <property type="match status" value="1"/>
</dbReference>
<accession>A0ABQ3VWH2</accession>
<evidence type="ECO:0000256" key="1">
    <source>
        <dbReference type="ARBA" id="ARBA00022729"/>
    </source>
</evidence>
<dbReference type="RefSeq" id="WP_203628738.1">
    <property type="nucleotide sequence ID" value="NZ_BNJR01000004.1"/>
</dbReference>
<evidence type="ECO:0000256" key="2">
    <source>
        <dbReference type="RuleBase" id="RU362119"/>
    </source>
</evidence>
<dbReference type="Pfam" id="PF02872">
    <property type="entry name" value="5_nucleotid_C"/>
    <property type="match status" value="1"/>
</dbReference>
<evidence type="ECO:0000259" key="3">
    <source>
        <dbReference type="Pfam" id="PF00149"/>
    </source>
</evidence>
<gene>
    <name evidence="5" type="ORF">YK48G_00820</name>
</gene>
<reference evidence="5 6" key="1">
    <citation type="journal article" date="2021" name="Int. J. Syst. Evol. Microbiol.">
        <title>Lentilactobacillus fungorum sp. nov., isolated from spent mushroom substrates.</title>
        <authorList>
            <person name="Tohno M."/>
            <person name="Tanizawa Y."/>
            <person name="Kojima Y."/>
            <person name="Sakamoto M."/>
            <person name="Ohkuma M."/>
            <person name="Kobayashi H."/>
        </authorList>
    </citation>
    <scope>NUCLEOTIDE SEQUENCE [LARGE SCALE GENOMIC DNA]</scope>
    <source>
        <strain evidence="5 6">YK48G</strain>
    </source>
</reference>
<dbReference type="EMBL" id="BNJR01000004">
    <property type="protein sequence ID" value="GHP12657.1"/>
    <property type="molecule type" value="Genomic_DNA"/>
</dbReference>
<dbReference type="InterPro" id="IPR011240">
    <property type="entry name" value="Pesterase_YunD"/>
</dbReference>
<dbReference type="PROSITE" id="PS00785">
    <property type="entry name" value="5_NUCLEOTIDASE_1"/>
    <property type="match status" value="1"/>
</dbReference>
<dbReference type="PANTHER" id="PTHR11575">
    <property type="entry name" value="5'-NUCLEOTIDASE-RELATED"/>
    <property type="match status" value="1"/>
</dbReference>
<evidence type="ECO:0000313" key="5">
    <source>
        <dbReference type="EMBL" id="GHP12657.1"/>
    </source>
</evidence>
<dbReference type="Gene3D" id="3.60.21.10">
    <property type="match status" value="1"/>
</dbReference>
<dbReference type="Pfam" id="PF00149">
    <property type="entry name" value="Metallophos"/>
    <property type="match status" value="1"/>
</dbReference>
<comment type="similarity">
    <text evidence="2">Belongs to the 5'-nucleotidase family.</text>
</comment>
<dbReference type="InterPro" id="IPR004843">
    <property type="entry name" value="Calcineurin-like_PHP"/>
</dbReference>
<evidence type="ECO:0000313" key="6">
    <source>
        <dbReference type="Proteomes" id="UP000604765"/>
    </source>
</evidence>
<feature type="domain" description="5'-Nucleotidase C-terminal" evidence="4">
    <location>
        <begin position="305"/>
        <end position="399"/>
    </location>
</feature>
<organism evidence="5 6">
    <name type="scientific">Lentilactobacillus fungorum</name>
    <dbReference type="NCBI Taxonomy" id="2201250"/>
    <lineage>
        <taxon>Bacteria</taxon>
        <taxon>Bacillati</taxon>
        <taxon>Bacillota</taxon>
        <taxon>Bacilli</taxon>
        <taxon>Lactobacillales</taxon>
        <taxon>Lactobacillaceae</taxon>
        <taxon>Lentilactobacillus</taxon>
    </lineage>
</organism>
<dbReference type="Proteomes" id="UP000604765">
    <property type="component" value="Unassembled WGS sequence"/>
</dbReference>
<dbReference type="InterPro" id="IPR029052">
    <property type="entry name" value="Metallo-depent_PP-like"/>
</dbReference>
<keyword evidence="1" id="KW-0732">Signal</keyword>
<name>A0ABQ3VWH2_9LACO</name>
<feature type="domain" description="Calcineurin-like phosphoesterase" evidence="3">
    <location>
        <begin position="6"/>
        <end position="207"/>
    </location>
</feature>
<keyword evidence="6" id="KW-1185">Reference proteome</keyword>
<dbReference type="InterPro" id="IPR008334">
    <property type="entry name" value="5'-Nucleotdase_C"/>
</dbReference>